<comment type="caution">
    <text evidence="11">The sequence shown here is derived from an EMBL/GenBank/DDBJ whole genome shotgun (WGS) entry which is preliminary data.</text>
</comment>
<keyword evidence="6" id="KW-0482">Metalloprotease</keyword>
<dbReference type="Gene3D" id="3.10.170.10">
    <property type="match status" value="1"/>
</dbReference>
<evidence type="ECO:0000313" key="12">
    <source>
        <dbReference type="Proteomes" id="UP001595698"/>
    </source>
</evidence>
<evidence type="ECO:0000259" key="9">
    <source>
        <dbReference type="Pfam" id="PF02868"/>
    </source>
</evidence>
<keyword evidence="3 7" id="KW-0732">Signal</keyword>
<evidence type="ECO:0000313" key="11">
    <source>
        <dbReference type="EMBL" id="MFC3983255.1"/>
    </source>
</evidence>
<dbReference type="RefSeq" id="WP_386192284.1">
    <property type="nucleotide sequence ID" value="NZ_JBHSBC010000023.1"/>
</dbReference>
<keyword evidence="4" id="KW-0378">Hydrolase</keyword>
<dbReference type="Pfam" id="PF02868">
    <property type="entry name" value="Peptidase_M4_C"/>
    <property type="match status" value="1"/>
</dbReference>
<dbReference type="InterPro" id="IPR050728">
    <property type="entry name" value="Zinc_Metalloprotease_M4"/>
</dbReference>
<dbReference type="InterPro" id="IPR027268">
    <property type="entry name" value="Peptidase_M4/M1_CTD_sf"/>
</dbReference>
<feature type="domain" description="Peptidase M4" evidence="8">
    <location>
        <begin position="198"/>
        <end position="334"/>
    </location>
</feature>
<dbReference type="SUPFAM" id="SSF55486">
    <property type="entry name" value="Metalloproteases ('zincins'), catalytic domain"/>
    <property type="match status" value="1"/>
</dbReference>
<evidence type="ECO:0000256" key="6">
    <source>
        <dbReference type="ARBA" id="ARBA00023049"/>
    </source>
</evidence>
<dbReference type="Gene3D" id="1.10.390.10">
    <property type="entry name" value="Neutral Protease Domain 2"/>
    <property type="match status" value="1"/>
</dbReference>
<evidence type="ECO:0000256" key="1">
    <source>
        <dbReference type="ARBA" id="ARBA00022670"/>
    </source>
</evidence>
<evidence type="ECO:0000259" key="8">
    <source>
        <dbReference type="Pfam" id="PF01447"/>
    </source>
</evidence>
<evidence type="ECO:0000259" key="10">
    <source>
        <dbReference type="Pfam" id="PF07504"/>
    </source>
</evidence>
<organism evidence="11 12">
    <name type="scientific">Streptosporangium jomthongense</name>
    <dbReference type="NCBI Taxonomy" id="1193683"/>
    <lineage>
        <taxon>Bacteria</taxon>
        <taxon>Bacillati</taxon>
        <taxon>Actinomycetota</taxon>
        <taxon>Actinomycetes</taxon>
        <taxon>Streptosporangiales</taxon>
        <taxon>Streptosporangiaceae</taxon>
        <taxon>Streptosporangium</taxon>
    </lineage>
</organism>
<reference evidence="12" key="1">
    <citation type="journal article" date="2019" name="Int. J. Syst. Evol. Microbiol.">
        <title>The Global Catalogue of Microorganisms (GCM) 10K type strain sequencing project: providing services to taxonomists for standard genome sequencing and annotation.</title>
        <authorList>
            <consortium name="The Broad Institute Genomics Platform"/>
            <consortium name="The Broad Institute Genome Sequencing Center for Infectious Disease"/>
            <person name="Wu L."/>
            <person name="Ma J."/>
        </authorList>
    </citation>
    <scope>NUCLEOTIDE SEQUENCE [LARGE SCALE GENOMIC DNA]</scope>
    <source>
        <strain evidence="12">TBRC 7912</strain>
    </source>
</reference>
<proteinExistence type="predicted"/>
<dbReference type="InterPro" id="IPR001570">
    <property type="entry name" value="Peptidase_M4_C_domain"/>
</dbReference>
<dbReference type="Pfam" id="PF07504">
    <property type="entry name" value="FTP"/>
    <property type="match status" value="1"/>
</dbReference>
<keyword evidence="2" id="KW-0479">Metal-binding</keyword>
<dbReference type="PANTHER" id="PTHR33794">
    <property type="entry name" value="BACILLOLYSIN"/>
    <property type="match status" value="1"/>
</dbReference>
<dbReference type="PANTHER" id="PTHR33794:SF1">
    <property type="entry name" value="BACILLOLYSIN"/>
    <property type="match status" value="1"/>
</dbReference>
<dbReference type="InterPro" id="IPR011096">
    <property type="entry name" value="FTP_domain"/>
</dbReference>
<accession>A0ABV8F6I3</accession>
<dbReference type="Gene3D" id="3.10.450.490">
    <property type="match status" value="1"/>
</dbReference>
<feature type="signal peptide" evidence="7">
    <location>
        <begin position="1"/>
        <end position="27"/>
    </location>
</feature>
<protein>
    <submittedName>
        <fullName evidence="11">M4 family metallopeptidase</fullName>
    </submittedName>
</protein>
<evidence type="ECO:0000256" key="3">
    <source>
        <dbReference type="ARBA" id="ARBA00022729"/>
    </source>
</evidence>
<keyword evidence="12" id="KW-1185">Reference proteome</keyword>
<name>A0ABV8F6I3_9ACTN</name>
<evidence type="ECO:0000256" key="2">
    <source>
        <dbReference type="ARBA" id="ARBA00022723"/>
    </source>
</evidence>
<evidence type="ECO:0000256" key="7">
    <source>
        <dbReference type="SAM" id="SignalP"/>
    </source>
</evidence>
<dbReference type="Pfam" id="PF01447">
    <property type="entry name" value="Peptidase_M4"/>
    <property type="match status" value="1"/>
</dbReference>
<gene>
    <name evidence="11" type="ORF">ACFOYY_24210</name>
</gene>
<sequence length="515" mass="54000">MNPRTKLGAVVAVAVMGVSGLTGSAGASPGTPDQRAVAGADRSIREHAEELRLAPGDALTPPTITSGPGGLRYLLYRRTHHGLPVYGGEVIVSTDSTGTVVNAVVTGQQATLNLGAAGVTPRVSAAEAAAKALGETAGTGEKAGTPRLLIHATTDHPRLTWEVVVTGGTEAAPVSRRVFVDALDGTVVESVDQIAHGIGNSRFNGNPVTIRTLGSGGRYSMIDPDRLHLQCGGLSGTAYTKSTDNWGNGQGTNLETACVDVLFGAQKFSDMLKQWLNRNGVNGAGNSYPARVGMSDVDNYWNGSTVYFGHNQANREQLVSLDMVAHEYGHAVFETVGVGGPPIDDEEKALAESAGDIFGALNEHYVNHPVALDEPDYLVGEEVNMVGTGPIRYMFNPSLAGDPNCYPVSWNVDPHRAAGPQNHWFYLLAEGTNPVGKPTSPVCGGPSTLTGIGIVKAGQIFYSGLRLRTYPWTHGRSRQATVYAAKMLFGCAEVTATKAAWTAVNVGPQPGEATC</sequence>
<feature type="chain" id="PRO_5045297989" evidence="7">
    <location>
        <begin position="28"/>
        <end position="515"/>
    </location>
</feature>
<evidence type="ECO:0000256" key="5">
    <source>
        <dbReference type="ARBA" id="ARBA00022833"/>
    </source>
</evidence>
<feature type="domain" description="FTP" evidence="10">
    <location>
        <begin position="70"/>
        <end position="102"/>
    </location>
</feature>
<dbReference type="CDD" id="cd09597">
    <property type="entry name" value="M4_TLP"/>
    <property type="match status" value="1"/>
</dbReference>
<evidence type="ECO:0000256" key="4">
    <source>
        <dbReference type="ARBA" id="ARBA00022801"/>
    </source>
</evidence>
<dbReference type="Proteomes" id="UP001595698">
    <property type="component" value="Unassembled WGS sequence"/>
</dbReference>
<keyword evidence="1" id="KW-0645">Protease</keyword>
<dbReference type="InterPro" id="IPR013856">
    <property type="entry name" value="Peptidase_M4_domain"/>
</dbReference>
<keyword evidence="5" id="KW-0862">Zinc</keyword>
<dbReference type="EMBL" id="JBHSBC010000023">
    <property type="protein sequence ID" value="MFC3983255.1"/>
    <property type="molecule type" value="Genomic_DNA"/>
</dbReference>
<feature type="domain" description="Peptidase M4 C-terminal" evidence="9">
    <location>
        <begin position="346"/>
        <end position="506"/>
    </location>
</feature>